<protein>
    <submittedName>
        <fullName evidence="2">Uncharacterized protein</fullName>
    </submittedName>
</protein>
<dbReference type="EMBL" id="JAAOZQ010000023">
    <property type="protein sequence ID" value="KAF7526272.1"/>
    <property type="molecule type" value="Genomic_DNA"/>
</dbReference>
<name>A0A9P5KZ84_PENCR</name>
<reference evidence="2" key="1">
    <citation type="submission" date="2020-02" db="EMBL/GenBank/DDBJ databases">
        <authorList>
            <person name="Lichtner F.J."/>
        </authorList>
    </citation>
    <scope>NUCLEOTIDE SEQUENCE</scope>
    <source>
        <strain evidence="2">G10</strain>
    </source>
</reference>
<evidence type="ECO:0000313" key="3">
    <source>
        <dbReference type="Proteomes" id="UP000701341"/>
    </source>
</evidence>
<accession>A0A9P5KZ84</accession>
<gene>
    <name evidence="2" type="ORF">PCG10_004208</name>
</gene>
<keyword evidence="3" id="KW-1185">Reference proteome</keyword>
<dbReference type="Proteomes" id="UP000701341">
    <property type="component" value="Unassembled WGS sequence"/>
</dbReference>
<feature type="region of interest" description="Disordered" evidence="1">
    <location>
        <begin position="1"/>
        <end position="35"/>
    </location>
</feature>
<sequence length="92" mass="10243">MAEASAVAPPPPKSNKEKKKEWCAAVKKGKRERKKARRTRIDAIFNDLLNKYNAMGSADQSAADCADAIRVLRETAEALGEERNPHTHVKKK</sequence>
<dbReference type="AlphaFoldDB" id="A0A9P5KZ84"/>
<evidence type="ECO:0000313" key="2">
    <source>
        <dbReference type="EMBL" id="KAF7526272.1"/>
    </source>
</evidence>
<organism evidence="2 3">
    <name type="scientific">Penicillium crustosum</name>
    <name type="common">Blue mold fungus</name>
    <dbReference type="NCBI Taxonomy" id="36656"/>
    <lineage>
        <taxon>Eukaryota</taxon>
        <taxon>Fungi</taxon>
        <taxon>Dikarya</taxon>
        <taxon>Ascomycota</taxon>
        <taxon>Pezizomycotina</taxon>
        <taxon>Eurotiomycetes</taxon>
        <taxon>Eurotiomycetidae</taxon>
        <taxon>Eurotiales</taxon>
        <taxon>Aspergillaceae</taxon>
        <taxon>Penicillium</taxon>
    </lineage>
</organism>
<evidence type="ECO:0000256" key="1">
    <source>
        <dbReference type="SAM" id="MobiDB-lite"/>
    </source>
</evidence>
<proteinExistence type="predicted"/>
<comment type="caution">
    <text evidence="2">The sequence shown here is derived from an EMBL/GenBank/DDBJ whole genome shotgun (WGS) entry which is preliminary data.</text>
</comment>